<dbReference type="PANTHER" id="PTHR12847">
    <property type="entry name" value="ATP-BINDING CASSETTE ABC TRANSPORTER-RELATED"/>
    <property type="match status" value="1"/>
</dbReference>
<sequence>MLVEPTSGQPLPDNAIQRVLFIASNVHVYQIPSLTSNKGFNASSWTSPTQPTAQEIFTARIRILETSIDDRISAVIVLEDANTGDLFAAAPYTSTAVVQPALDSSRFFAIRVQSGKMKATLGIGFEDRTAAFDFGIALSEAQKVLGMASTSSAQQNSGQHKLEEVTKQDFSLKEGEKIHIQVGGRARRQPASTNASTSDEAALFSIAPPPSHAKSGLDNFAIAPPPSGKSAQALGFDDGEFGEFQ</sequence>
<feature type="region of interest" description="Disordered" evidence="1">
    <location>
        <begin position="181"/>
        <end position="245"/>
    </location>
</feature>
<name>A0A6H0XW58_9PEZI</name>
<dbReference type="EMBL" id="CP051141">
    <property type="protein sequence ID" value="QIW98982.1"/>
    <property type="molecule type" value="Genomic_DNA"/>
</dbReference>
<dbReference type="SUPFAM" id="SSF50729">
    <property type="entry name" value="PH domain-like"/>
    <property type="match status" value="1"/>
</dbReference>
<feature type="domain" description="NECAP PHear" evidence="2">
    <location>
        <begin position="16"/>
        <end position="182"/>
    </location>
</feature>
<dbReference type="GO" id="GO:0030125">
    <property type="term" value="C:clathrin vesicle coat"/>
    <property type="evidence" value="ECO:0007669"/>
    <property type="project" value="TreeGrafter"/>
</dbReference>
<evidence type="ECO:0000313" key="4">
    <source>
        <dbReference type="Proteomes" id="UP000503462"/>
    </source>
</evidence>
<dbReference type="Proteomes" id="UP000503462">
    <property type="component" value="Chromosome 3"/>
</dbReference>
<proteinExistence type="predicted"/>
<protein>
    <recommendedName>
        <fullName evidence="2">NECAP PHear domain-containing protein</fullName>
    </recommendedName>
</protein>
<keyword evidence="4" id="KW-1185">Reference proteome</keyword>
<dbReference type="InterPro" id="IPR011993">
    <property type="entry name" value="PH-like_dom_sf"/>
</dbReference>
<evidence type="ECO:0000256" key="1">
    <source>
        <dbReference type="SAM" id="MobiDB-lite"/>
    </source>
</evidence>
<dbReference type="AlphaFoldDB" id="A0A6H0XW58"/>
<dbReference type="Gene3D" id="2.30.29.30">
    <property type="entry name" value="Pleckstrin-homology domain (PH domain)/Phosphotyrosine-binding domain (PTB)"/>
    <property type="match status" value="1"/>
</dbReference>
<reference evidence="3 4" key="1">
    <citation type="journal article" date="2016" name="Sci. Rep.">
        <title>Peltaster fructicola genome reveals evolution from an invasive phytopathogen to an ectophytic parasite.</title>
        <authorList>
            <person name="Xu C."/>
            <person name="Chen H."/>
            <person name="Gleason M.L."/>
            <person name="Xu J.R."/>
            <person name="Liu H."/>
            <person name="Zhang R."/>
            <person name="Sun G."/>
        </authorList>
    </citation>
    <scope>NUCLEOTIDE SEQUENCE [LARGE SCALE GENOMIC DNA]</scope>
    <source>
        <strain evidence="3 4">LNHT1506</strain>
    </source>
</reference>
<evidence type="ECO:0000259" key="2">
    <source>
        <dbReference type="Pfam" id="PF07933"/>
    </source>
</evidence>
<dbReference type="Pfam" id="PF07933">
    <property type="entry name" value="DUF1681"/>
    <property type="match status" value="1"/>
</dbReference>
<organism evidence="3 4">
    <name type="scientific">Peltaster fructicola</name>
    <dbReference type="NCBI Taxonomy" id="286661"/>
    <lineage>
        <taxon>Eukaryota</taxon>
        <taxon>Fungi</taxon>
        <taxon>Dikarya</taxon>
        <taxon>Ascomycota</taxon>
        <taxon>Pezizomycotina</taxon>
        <taxon>Dothideomycetes</taxon>
        <taxon>Dothideomycetes incertae sedis</taxon>
        <taxon>Peltaster</taxon>
    </lineage>
</organism>
<gene>
    <name evidence="3" type="ORF">AMS68_004500</name>
</gene>
<dbReference type="OrthoDB" id="10265489at2759"/>
<dbReference type="PANTHER" id="PTHR12847:SF9">
    <property type="entry name" value="NECAP-LIKE PROTEIN CG9132"/>
    <property type="match status" value="1"/>
</dbReference>
<dbReference type="GO" id="GO:0006897">
    <property type="term" value="P:endocytosis"/>
    <property type="evidence" value="ECO:0007669"/>
    <property type="project" value="InterPro"/>
</dbReference>
<evidence type="ECO:0000313" key="3">
    <source>
        <dbReference type="EMBL" id="QIW98982.1"/>
    </source>
</evidence>
<feature type="compositionally biased region" description="Polar residues" evidence="1">
    <location>
        <begin position="190"/>
        <end position="199"/>
    </location>
</feature>
<dbReference type="InterPro" id="IPR012466">
    <property type="entry name" value="NECAP_PHear"/>
</dbReference>
<accession>A0A6H0XW58</accession>